<proteinExistence type="predicted"/>
<dbReference type="Proteomes" id="UP000595140">
    <property type="component" value="Unassembled WGS sequence"/>
</dbReference>
<dbReference type="InterPro" id="IPR044824">
    <property type="entry name" value="MAIN-like"/>
</dbReference>
<protein>
    <recommendedName>
        <fullName evidence="2">Aminotransferase-like plant mobile domain-containing protein</fullName>
    </recommendedName>
</protein>
<evidence type="ECO:0000256" key="1">
    <source>
        <dbReference type="SAM" id="MobiDB-lite"/>
    </source>
</evidence>
<dbReference type="AlphaFoldDB" id="A0A484KPP0"/>
<feature type="region of interest" description="Disordered" evidence="1">
    <location>
        <begin position="214"/>
        <end position="249"/>
    </location>
</feature>
<gene>
    <name evidence="3" type="ORF">CCAM_LOCUS8354</name>
</gene>
<evidence type="ECO:0000259" key="2">
    <source>
        <dbReference type="Pfam" id="PF10536"/>
    </source>
</evidence>
<feature type="compositionally biased region" description="Basic and acidic residues" evidence="1">
    <location>
        <begin position="532"/>
        <end position="542"/>
    </location>
</feature>
<name>A0A484KPP0_9ASTE</name>
<accession>A0A484KPP0</accession>
<dbReference type="Pfam" id="PF10536">
    <property type="entry name" value="PMD"/>
    <property type="match status" value="1"/>
</dbReference>
<feature type="region of interest" description="Disordered" evidence="1">
    <location>
        <begin position="527"/>
        <end position="590"/>
    </location>
</feature>
<dbReference type="GO" id="GO:0010073">
    <property type="term" value="P:meristem maintenance"/>
    <property type="evidence" value="ECO:0007669"/>
    <property type="project" value="InterPro"/>
</dbReference>
<feature type="compositionally biased region" description="Polar residues" evidence="1">
    <location>
        <begin position="234"/>
        <end position="243"/>
    </location>
</feature>
<feature type="domain" description="Aminotransferase-like plant mobile" evidence="2">
    <location>
        <begin position="383"/>
        <end position="482"/>
    </location>
</feature>
<reference evidence="3 4" key="1">
    <citation type="submission" date="2018-04" db="EMBL/GenBank/DDBJ databases">
        <authorList>
            <person name="Vogel A."/>
        </authorList>
    </citation>
    <scope>NUCLEOTIDE SEQUENCE [LARGE SCALE GENOMIC DNA]</scope>
</reference>
<feature type="compositionally biased region" description="Basic residues" evidence="1">
    <location>
        <begin position="170"/>
        <end position="190"/>
    </location>
</feature>
<keyword evidence="4" id="KW-1185">Reference proteome</keyword>
<evidence type="ECO:0000313" key="4">
    <source>
        <dbReference type="Proteomes" id="UP000595140"/>
    </source>
</evidence>
<sequence>MFKTGLIRAPPLPEDLQLLLFFNGVLPPLMVFLNSIEDTERAKNGSGLDPCFGKDSGGGGARTGGFGLGAEPVDLLLDRNCSDRARPFPVDLLRRNFQKCFTGVPAYSSSGSGFADKSSFSIFLLWSALADADDGCLGAAPAAFLIWTGRILPSAKISSAGDTSWTNPARKSKSKVGSKRKGSAGRHRRWSSTGTASDSRRSWEKEILGLEKELSEHKTTAMASKEMGTEEKSFISTVSNSGRRSPEKKATADLPLALLLKKMDLQRTQVHPGPIERDVLVLGVGEHRCDKDVEVLLGLPVDGTLVIGSVERSKENWVQMCEDMMGFRPDLEDVSKTQIKMNAIKLITVDNHSTDMDFMHHARALMLKVMGGALFTSTTGNKAWEHIPMCRPHVLLHPDAIVGAPFGVRWVCNHHWIHSSAHSIRAYRDQLDRLQENEFIWAPYPGLRYLHAHCYAGFEVWCARVPLIYTYMVERYYPDTCSIDNLDEVANPYTLLQVVHERAVETIREARYGQMLSHRVQVPAYEPVVVPRRPDRRRDAPVRGRPPRRQRQERQSDQEIEDDDTPTILQPPFGDETSSSHAPPPRVPSDILFEDFFSQLTQENEIQEPIDQSPFLGPKLWDVSTDVGGLRGGVG</sequence>
<feature type="region of interest" description="Disordered" evidence="1">
    <location>
        <begin position="608"/>
        <end position="635"/>
    </location>
</feature>
<organism evidence="3 4">
    <name type="scientific">Cuscuta campestris</name>
    <dbReference type="NCBI Taxonomy" id="132261"/>
    <lineage>
        <taxon>Eukaryota</taxon>
        <taxon>Viridiplantae</taxon>
        <taxon>Streptophyta</taxon>
        <taxon>Embryophyta</taxon>
        <taxon>Tracheophyta</taxon>
        <taxon>Spermatophyta</taxon>
        <taxon>Magnoliopsida</taxon>
        <taxon>eudicotyledons</taxon>
        <taxon>Gunneridae</taxon>
        <taxon>Pentapetalae</taxon>
        <taxon>asterids</taxon>
        <taxon>lamiids</taxon>
        <taxon>Solanales</taxon>
        <taxon>Convolvulaceae</taxon>
        <taxon>Cuscuteae</taxon>
        <taxon>Cuscuta</taxon>
        <taxon>Cuscuta subgen. Grammica</taxon>
        <taxon>Cuscuta sect. Cleistogrammica</taxon>
    </lineage>
</organism>
<feature type="compositionally biased region" description="Polar residues" evidence="1">
    <location>
        <begin position="158"/>
        <end position="167"/>
    </location>
</feature>
<evidence type="ECO:0000313" key="3">
    <source>
        <dbReference type="EMBL" id="VFQ66578.1"/>
    </source>
</evidence>
<dbReference type="PANTHER" id="PTHR46033">
    <property type="entry name" value="PROTEIN MAIN-LIKE 2"/>
    <property type="match status" value="1"/>
</dbReference>
<dbReference type="InterPro" id="IPR019557">
    <property type="entry name" value="AminoTfrase-like_pln_mobile"/>
</dbReference>
<dbReference type="EMBL" id="OOIL02000559">
    <property type="protein sequence ID" value="VFQ66578.1"/>
    <property type="molecule type" value="Genomic_DNA"/>
</dbReference>
<feature type="region of interest" description="Disordered" evidence="1">
    <location>
        <begin position="158"/>
        <end position="202"/>
    </location>
</feature>
<dbReference type="OrthoDB" id="1871193at2759"/>
<dbReference type="PANTHER" id="PTHR46033:SF8">
    <property type="entry name" value="PROTEIN MAINTENANCE OF MERISTEMS-LIKE"/>
    <property type="match status" value="1"/>
</dbReference>